<dbReference type="EMBL" id="ASGP02000001">
    <property type="protein sequence ID" value="KAH9529396.1"/>
    <property type="molecule type" value="Genomic_DNA"/>
</dbReference>
<reference evidence="1" key="2">
    <citation type="journal article" date="2022" name="Res Sq">
        <title>Comparative Genomics Reveals Insights into the Divergent Evolution of Astigmatic Mites and Household Pest Adaptations.</title>
        <authorList>
            <person name="Xiong Q."/>
            <person name="Wan A.T.-Y."/>
            <person name="Liu X.-Y."/>
            <person name="Fung C.S.-H."/>
            <person name="Xiao X."/>
            <person name="Malainual N."/>
            <person name="Hou J."/>
            <person name="Wang L."/>
            <person name="Wang M."/>
            <person name="Yang K."/>
            <person name="Cui Y."/>
            <person name="Leung E."/>
            <person name="Nong W."/>
            <person name="Shin S.-K."/>
            <person name="Au S."/>
            <person name="Jeong K.Y."/>
            <person name="Chew F.T."/>
            <person name="Hui J."/>
            <person name="Leung T.F."/>
            <person name="Tungtrongchitr A."/>
            <person name="Zhong N."/>
            <person name="Liu Z."/>
            <person name="Tsui S."/>
        </authorList>
    </citation>
    <scope>NUCLEOTIDE SEQUENCE</scope>
    <source>
        <strain evidence="1">Derf</strain>
        <tissue evidence="1">Whole organism</tissue>
    </source>
</reference>
<dbReference type="Proteomes" id="UP000790347">
    <property type="component" value="Unassembled WGS sequence"/>
</dbReference>
<organism evidence="1 2">
    <name type="scientific">Dermatophagoides farinae</name>
    <name type="common">American house dust mite</name>
    <dbReference type="NCBI Taxonomy" id="6954"/>
    <lineage>
        <taxon>Eukaryota</taxon>
        <taxon>Metazoa</taxon>
        <taxon>Ecdysozoa</taxon>
        <taxon>Arthropoda</taxon>
        <taxon>Chelicerata</taxon>
        <taxon>Arachnida</taxon>
        <taxon>Acari</taxon>
        <taxon>Acariformes</taxon>
        <taxon>Sarcoptiformes</taxon>
        <taxon>Astigmata</taxon>
        <taxon>Psoroptidia</taxon>
        <taxon>Analgoidea</taxon>
        <taxon>Pyroglyphidae</taxon>
        <taxon>Dermatophagoidinae</taxon>
        <taxon>Dermatophagoides</taxon>
    </lineage>
</organism>
<gene>
    <name evidence="1" type="ORF">DERF_003282</name>
</gene>
<proteinExistence type="predicted"/>
<accession>A0A922ID94</accession>
<protein>
    <submittedName>
        <fullName evidence="1">Uncharacterized protein</fullName>
    </submittedName>
</protein>
<comment type="caution">
    <text evidence="1">The sequence shown here is derived from an EMBL/GenBank/DDBJ whole genome shotgun (WGS) entry which is preliminary data.</text>
</comment>
<name>A0A922ID94_DERFA</name>
<sequence length="96" mass="11272">MYIWCWCSTVDFSQRDKINFVHFVATEKEKKKKIPIPNEINVVFKKKNIEQDFIFLISCFLKPEKNLLETPPINSLFFPLIQIQSIGIIKSGVQPK</sequence>
<evidence type="ECO:0000313" key="2">
    <source>
        <dbReference type="Proteomes" id="UP000790347"/>
    </source>
</evidence>
<keyword evidence="2" id="KW-1185">Reference proteome</keyword>
<dbReference type="AlphaFoldDB" id="A0A922ID94"/>
<evidence type="ECO:0000313" key="1">
    <source>
        <dbReference type="EMBL" id="KAH9529396.1"/>
    </source>
</evidence>
<reference evidence="1" key="1">
    <citation type="submission" date="2013-05" db="EMBL/GenBank/DDBJ databases">
        <authorList>
            <person name="Yim A.K.Y."/>
            <person name="Chan T.F."/>
            <person name="Ji K.M."/>
            <person name="Liu X.Y."/>
            <person name="Zhou J.W."/>
            <person name="Li R.Q."/>
            <person name="Yang K.Y."/>
            <person name="Li J."/>
            <person name="Li M."/>
            <person name="Law P.T.W."/>
            <person name="Wu Y.L."/>
            <person name="Cai Z.L."/>
            <person name="Qin H."/>
            <person name="Bao Y."/>
            <person name="Leung R.K.K."/>
            <person name="Ng P.K.S."/>
            <person name="Zou J."/>
            <person name="Zhong X.J."/>
            <person name="Ran P.X."/>
            <person name="Zhong N.S."/>
            <person name="Liu Z.G."/>
            <person name="Tsui S.K.W."/>
        </authorList>
    </citation>
    <scope>NUCLEOTIDE SEQUENCE</scope>
    <source>
        <strain evidence="1">Derf</strain>
        <tissue evidence="1">Whole organism</tissue>
    </source>
</reference>